<sequence length="386" mass="36776">MNDSPDAEGPDPARTAPADEAPGGLAPDELALRRLLHRAVQDVGPSDGTLEHLRRAVPARRARKRQATVGMAAAALFLGTAVPALVHVSRSSGPDANPAIAGQASQAQGGAGRSEDTAAGPDAEGSPSDRATGREQGGEKDGTADGGATATGAAPGGASDHPSASARAGAPVCTAAQLGSGGARIGTPDSSGAVYGVLRVTNTSSGSCTVGGPGTVTSFPQGAAETARVSVVQHTPGDAAPGLPDPSTESPALVLTPGSGYEVKFAWVPSDACPTTGGSGGSGGTGGTGGGGSGGTETGQPGQPSPGPSPSKDQGAAGGPATNSGSGTDTGSAASPQLVREDGARADGSVVVSHTPEPGTPTVSATVPDACAGTVYHTGVLAAPTS</sequence>
<evidence type="ECO:0000313" key="3">
    <source>
        <dbReference type="Proteomes" id="UP001595824"/>
    </source>
</evidence>
<proteinExistence type="predicted"/>
<dbReference type="Proteomes" id="UP001595824">
    <property type="component" value="Unassembled WGS sequence"/>
</dbReference>
<name>A0ABV8TIB5_9ACTN</name>
<keyword evidence="3" id="KW-1185">Reference proteome</keyword>
<feature type="compositionally biased region" description="Gly residues" evidence="1">
    <location>
        <begin position="277"/>
        <end position="297"/>
    </location>
</feature>
<organism evidence="2 3">
    <name type="scientific">Streptomyces andamanensis</name>
    <dbReference type="NCBI Taxonomy" id="1565035"/>
    <lineage>
        <taxon>Bacteria</taxon>
        <taxon>Bacillati</taxon>
        <taxon>Actinomycetota</taxon>
        <taxon>Actinomycetes</taxon>
        <taxon>Kitasatosporales</taxon>
        <taxon>Streptomycetaceae</taxon>
        <taxon>Streptomyces</taxon>
    </lineage>
</organism>
<evidence type="ECO:0000313" key="2">
    <source>
        <dbReference type="EMBL" id="MFC4330116.1"/>
    </source>
</evidence>
<accession>A0ABV8TIB5</accession>
<feature type="compositionally biased region" description="Low complexity" evidence="1">
    <location>
        <begin position="321"/>
        <end position="335"/>
    </location>
</feature>
<evidence type="ECO:0000256" key="1">
    <source>
        <dbReference type="SAM" id="MobiDB-lite"/>
    </source>
</evidence>
<comment type="caution">
    <text evidence="2">The sequence shown here is derived from an EMBL/GenBank/DDBJ whole genome shotgun (WGS) entry which is preliminary data.</text>
</comment>
<dbReference type="EMBL" id="JBHSDP010000021">
    <property type="protein sequence ID" value="MFC4330116.1"/>
    <property type="molecule type" value="Genomic_DNA"/>
</dbReference>
<protein>
    <recommendedName>
        <fullName evidence="4">DUF4232 domain-containing protein</fullName>
    </recommendedName>
</protein>
<feature type="compositionally biased region" description="Low complexity" evidence="1">
    <location>
        <begin position="146"/>
        <end position="158"/>
    </location>
</feature>
<evidence type="ECO:0008006" key="4">
    <source>
        <dbReference type="Google" id="ProtNLM"/>
    </source>
</evidence>
<gene>
    <name evidence="2" type="ORF">ACFPC0_20480</name>
</gene>
<dbReference type="RefSeq" id="WP_381740897.1">
    <property type="nucleotide sequence ID" value="NZ_JBHSDP010000021.1"/>
</dbReference>
<reference evidence="3" key="1">
    <citation type="journal article" date="2019" name="Int. J. Syst. Evol. Microbiol.">
        <title>The Global Catalogue of Microorganisms (GCM) 10K type strain sequencing project: providing services to taxonomists for standard genome sequencing and annotation.</title>
        <authorList>
            <consortium name="The Broad Institute Genomics Platform"/>
            <consortium name="The Broad Institute Genome Sequencing Center for Infectious Disease"/>
            <person name="Wu L."/>
            <person name="Ma J."/>
        </authorList>
    </citation>
    <scope>NUCLEOTIDE SEQUENCE [LARGE SCALE GENOMIC DNA]</scope>
    <source>
        <strain evidence="3">PCU 347</strain>
    </source>
</reference>
<feature type="region of interest" description="Disordered" evidence="1">
    <location>
        <begin position="43"/>
        <end position="65"/>
    </location>
</feature>
<feature type="region of interest" description="Disordered" evidence="1">
    <location>
        <begin position="274"/>
        <end position="366"/>
    </location>
</feature>
<feature type="region of interest" description="Disordered" evidence="1">
    <location>
        <begin position="210"/>
        <end position="229"/>
    </location>
</feature>
<feature type="region of interest" description="Disordered" evidence="1">
    <location>
        <begin position="89"/>
        <end position="168"/>
    </location>
</feature>
<feature type="compositionally biased region" description="Basic and acidic residues" evidence="1">
    <location>
        <begin position="131"/>
        <end position="143"/>
    </location>
</feature>
<feature type="region of interest" description="Disordered" evidence="1">
    <location>
        <begin position="1"/>
        <end position="26"/>
    </location>
</feature>
<feature type="compositionally biased region" description="Basic residues" evidence="1">
    <location>
        <begin position="55"/>
        <end position="65"/>
    </location>
</feature>